<dbReference type="InterPro" id="IPR015943">
    <property type="entry name" value="WD40/YVTN_repeat-like_dom_sf"/>
</dbReference>
<dbReference type="Proteomes" id="UP000825729">
    <property type="component" value="Unassembled WGS sequence"/>
</dbReference>
<dbReference type="InterPro" id="IPR001680">
    <property type="entry name" value="WD40_rpt"/>
</dbReference>
<comment type="subunit">
    <text evidence="5">Interacts with RANBPM.</text>
</comment>
<dbReference type="EMBL" id="JAINDJ010000005">
    <property type="protein sequence ID" value="KAG9446846.1"/>
    <property type="molecule type" value="Genomic_DNA"/>
</dbReference>
<evidence type="ECO:0000313" key="8">
    <source>
        <dbReference type="EMBL" id="KAG9446846.1"/>
    </source>
</evidence>
<dbReference type="CDD" id="cd00200">
    <property type="entry name" value="WD40"/>
    <property type="match status" value="1"/>
</dbReference>
<dbReference type="PANTHER" id="PTHR22838">
    <property type="entry name" value="WD REPEAT PROTEIN 26-RELATED"/>
    <property type="match status" value="1"/>
</dbReference>
<evidence type="ECO:0000256" key="5">
    <source>
        <dbReference type="ARBA" id="ARBA00065067"/>
    </source>
</evidence>
<protein>
    <recommendedName>
        <fullName evidence="7">CTLH domain-containing protein</fullName>
    </recommendedName>
</protein>
<dbReference type="InterPro" id="IPR051350">
    <property type="entry name" value="WD_repeat-ST_regulator"/>
</dbReference>
<evidence type="ECO:0000313" key="9">
    <source>
        <dbReference type="Proteomes" id="UP000825729"/>
    </source>
</evidence>
<evidence type="ECO:0000259" key="7">
    <source>
        <dbReference type="PROSITE" id="PS50897"/>
    </source>
</evidence>
<dbReference type="SMART" id="SM00668">
    <property type="entry name" value="CTLH"/>
    <property type="match status" value="1"/>
</dbReference>
<feature type="repeat" description="WD" evidence="6">
    <location>
        <begin position="210"/>
        <end position="241"/>
    </location>
</feature>
<dbReference type="FunFam" id="2.130.10.10:FF:000087">
    <property type="entry name" value="WD repeat-containing protein 26 homolog"/>
    <property type="match status" value="1"/>
</dbReference>
<feature type="repeat" description="WD" evidence="6">
    <location>
        <begin position="469"/>
        <end position="501"/>
    </location>
</feature>
<organism evidence="8 9">
    <name type="scientific">Aristolochia fimbriata</name>
    <name type="common">White veined hardy Dutchman's pipe vine</name>
    <dbReference type="NCBI Taxonomy" id="158543"/>
    <lineage>
        <taxon>Eukaryota</taxon>
        <taxon>Viridiplantae</taxon>
        <taxon>Streptophyta</taxon>
        <taxon>Embryophyta</taxon>
        <taxon>Tracheophyta</taxon>
        <taxon>Spermatophyta</taxon>
        <taxon>Magnoliopsida</taxon>
        <taxon>Magnoliidae</taxon>
        <taxon>Piperales</taxon>
        <taxon>Aristolochiaceae</taxon>
        <taxon>Aristolochia</taxon>
    </lineage>
</organism>
<dbReference type="AlphaFoldDB" id="A0AAV7EG88"/>
<evidence type="ECO:0000256" key="6">
    <source>
        <dbReference type="PROSITE-ProRule" id="PRU00221"/>
    </source>
</evidence>
<keyword evidence="3 6" id="KW-0853">WD repeat</keyword>
<dbReference type="SUPFAM" id="SSF50978">
    <property type="entry name" value="WD40 repeat-like"/>
    <property type="match status" value="1"/>
</dbReference>
<comment type="caution">
    <text evidence="8">The sequence shown here is derived from an EMBL/GenBank/DDBJ whole genome shotgun (WGS) entry which is preliminary data.</text>
</comment>
<reference evidence="8 9" key="1">
    <citation type="submission" date="2021-07" db="EMBL/GenBank/DDBJ databases">
        <title>The Aristolochia fimbriata genome: insights into angiosperm evolution, floral development and chemical biosynthesis.</title>
        <authorList>
            <person name="Jiao Y."/>
        </authorList>
    </citation>
    <scope>NUCLEOTIDE SEQUENCE [LARGE SCALE GENOMIC DNA]</scope>
    <source>
        <strain evidence="8">IBCAS-2021</strain>
        <tissue evidence="8">Leaf</tissue>
    </source>
</reference>
<name>A0AAV7EG88_ARIFI</name>
<evidence type="ECO:0000256" key="1">
    <source>
        <dbReference type="ARBA" id="ARBA00004496"/>
    </source>
</evidence>
<comment type="subcellular location">
    <subcellularLocation>
        <location evidence="1">Cytoplasm</location>
    </subcellularLocation>
</comment>
<evidence type="ECO:0000256" key="4">
    <source>
        <dbReference type="ARBA" id="ARBA00022737"/>
    </source>
</evidence>
<keyword evidence="2" id="KW-0963">Cytoplasm</keyword>
<accession>A0AAV7EG88</accession>
<keyword evidence="9" id="KW-1185">Reference proteome</keyword>
<dbReference type="PROSITE" id="PS50896">
    <property type="entry name" value="LISH"/>
    <property type="match status" value="1"/>
</dbReference>
<feature type="domain" description="CTLH" evidence="7">
    <location>
        <begin position="47"/>
        <end position="104"/>
    </location>
</feature>
<dbReference type="SMART" id="SM00320">
    <property type="entry name" value="WD40"/>
    <property type="match status" value="7"/>
</dbReference>
<dbReference type="PROSITE" id="PS50294">
    <property type="entry name" value="WD_REPEATS_REGION"/>
    <property type="match status" value="3"/>
</dbReference>
<dbReference type="InterPro" id="IPR036322">
    <property type="entry name" value="WD40_repeat_dom_sf"/>
</dbReference>
<keyword evidence="4" id="KW-0677">Repeat</keyword>
<dbReference type="InterPro" id="IPR006594">
    <property type="entry name" value="LisH"/>
</dbReference>
<dbReference type="GO" id="GO:0005737">
    <property type="term" value="C:cytoplasm"/>
    <property type="evidence" value="ECO:0007669"/>
    <property type="project" value="UniProtKB-SubCell"/>
</dbReference>
<sequence length="532" mass="60160">MEKSSTLGPEGLLKRVEFVRIIIQSLYSLGYKRTAALLESESGVSDITPELQQLQSQILHGKWDDCIQTLNRLEDLMEETHASACFLVFRQLLLEQLSSGDLTSALSVMRKHISPLQVSRERVHKLACDVISFKEVDCISELRSNLLHELEGLIPPPIQLPVRRLEHLVETAVTFQKDNCVYHNSSDAISLYEDHCCGSEQIPTETVQILDQHENEVWFVQFSNNGKYLASSSSDCTAIIWMVPDKDKISHKHTLRGHQSPVSFVSWSPNDAMLLTCGNGEVLKLWDVESGACKHTYGTQSTIVSSCAWLPDSKRVVCGSSDPDRCIYIWDLKGRVLEAWKGGRMPKVSDLSVTPDGEHLISICSEKDIRIFNFRTKSERVISEENFITSLSVSRDSQFFIVSLNTEEIHLWNIDGTQAEPLKYAGHKQGKYVIRSCFGGTNCRFVASGSENSKIYIWHRESCKLLEILQGHSMTVNCVSWNPTKPHMLASASDDHTIRIWASSSSMRKKALRVHLIFENWREKFALNLAES</sequence>
<feature type="repeat" description="WD" evidence="6">
    <location>
        <begin position="255"/>
        <end position="296"/>
    </location>
</feature>
<dbReference type="PROSITE" id="PS50897">
    <property type="entry name" value="CTLH"/>
    <property type="match status" value="1"/>
</dbReference>
<proteinExistence type="predicted"/>
<evidence type="ECO:0000256" key="2">
    <source>
        <dbReference type="ARBA" id="ARBA00022490"/>
    </source>
</evidence>
<dbReference type="Pfam" id="PF23627">
    <property type="entry name" value="LisH_WDR26"/>
    <property type="match status" value="1"/>
</dbReference>
<dbReference type="InterPro" id="IPR006595">
    <property type="entry name" value="CTLH_C"/>
</dbReference>
<dbReference type="PANTHER" id="PTHR22838:SF23">
    <property type="entry name" value="WD REPEAT-CONTAINING PROTEIN WDS HOMOLOG"/>
    <property type="match status" value="1"/>
</dbReference>
<gene>
    <name evidence="8" type="ORF">H6P81_012974</name>
</gene>
<dbReference type="Gene3D" id="2.130.10.10">
    <property type="entry name" value="YVTN repeat-like/Quinoprotein amine dehydrogenase"/>
    <property type="match status" value="1"/>
</dbReference>
<dbReference type="Pfam" id="PF00400">
    <property type="entry name" value="WD40"/>
    <property type="match status" value="5"/>
</dbReference>
<dbReference type="PROSITE" id="PS50082">
    <property type="entry name" value="WD_REPEATS_2"/>
    <property type="match status" value="3"/>
</dbReference>
<evidence type="ECO:0000256" key="3">
    <source>
        <dbReference type="ARBA" id="ARBA00022574"/>
    </source>
</evidence>